<name>A0A645B326_9ZZZZ</name>
<sequence>MKNLWLYLQFGVYMARLLFKKNSFKKIKKEKGEKAAEELVYNYAVNWAKFIIDKVGMKVNIKGIENLPEGSCLYVGNHQSLLDIPLILSGIKRPMGFIAKKEMEKHTIISDWMKEIHCVFMDRSNVRESIKSINEGIENLKNGYSMVIFPEGTRSKGPSLGEFKKGSMKLGIKAEVPIVPIAIDGTYKCMEGNPKNKIKSAEVNLIINRPIDPITLSREEQNNLSEKIKEIIEESLDKSKPI</sequence>
<keyword evidence="5" id="KW-0443">Lipid metabolism</keyword>
<comment type="pathway">
    <text evidence="1">Lipid metabolism.</text>
</comment>
<reference evidence="8" key="1">
    <citation type="submission" date="2019-08" db="EMBL/GenBank/DDBJ databases">
        <authorList>
            <person name="Kucharzyk K."/>
            <person name="Murdoch R.W."/>
            <person name="Higgins S."/>
            <person name="Loffler F."/>
        </authorList>
    </citation>
    <scope>NUCLEOTIDE SEQUENCE</scope>
</reference>
<dbReference type="GO" id="GO:0016020">
    <property type="term" value="C:membrane"/>
    <property type="evidence" value="ECO:0007669"/>
    <property type="project" value="InterPro"/>
</dbReference>
<evidence type="ECO:0000256" key="2">
    <source>
        <dbReference type="ARBA" id="ARBA00008655"/>
    </source>
</evidence>
<comment type="caution">
    <text evidence="8">The sequence shown here is derived from an EMBL/GenBank/DDBJ whole genome shotgun (WGS) entry which is preliminary data.</text>
</comment>
<gene>
    <name evidence="8" type="ORF">SDC9_104385</name>
</gene>
<keyword evidence="3" id="KW-0444">Lipid biosynthesis</keyword>
<comment type="similarity">
    <text evidence="2">Belongs to the 1-acyl-sn-glycerol-3-phosphate acyltransferase family.</text>
</comment>
<proteinExistence type="inferred from homology"/>
<organism evidence="8">
    <name type="scientific">bioreactor metagenome</name>
    <dbReference type="NCBI Taxonomy" id="1076179"/>
    <lineage>
        <taxon>unclassified sequences</taxon>
        <taxon>metagenomes</taxon>
        <taxon>ecological metagenomes</taxon>
    </lineage>
</organism>
<keyword evidence="4" id="KW-0808">Transferase</keyword>
<dbReference type="InterPro" id="IPR002123">
    <property type="entry name" value="Plipid/glycerol_acylTrfase"/>
</dbReference>
<evidence type="ECO:0000256" key="1">
    <source>
        <dbReference type="ARBA" id="ARBA00005189"/>
    </source>
</evidence>
<dbReference type="Pfam" id="PF01553">
    <property type="entry name" value="Acyltransferase"/>
    <property type="match status" value="1"/>
</dbReference>
<dbReference type="EMBL" id="VSSQ01016336">
    <property type="protein sequence ID" value="MPM57563.1"/>
    <property type="molecule type" value="Genomic_DNA"/>
</dbReference>
<dbReference type="InterPro" id="IPR004552">
    <property type="entry name" value="AGP_acyltrans"/>
</dbReference>
<evidence type="ECO:0000256" key="6">
    <source>
        <dbReference type="ARBA" id="ARBA00023315"/>
    </source>
</evidence>
<protein>
    <recommendedName>
        <fullName evidence="7">Phospholipid/glycerol acyltransferase domain-containing protein</fullName>
    </recommendedName>
</protein>
<evidence type="ECO:0000256" key="5">
    <source>
        <dbReference type="ARBA" id="ARBA00023098"/>
    </source>
</evidence>
<feature type="domain" description="Phospholipid/glycerol acyltransferase" evidence="7">
    <location>
        <begin position="72"/>
        <end position="186"/>
    </location>
</feature>
<dbReference type="GO" id="GO:0003841">
    <property type="term" value="F:1-acylglycerol-3-phosphate O-acyltransferase activity"/>
    <property type="evidence" value="ECO:0007669"/>
    <property type="project" value="InterPro"/>
</dbReference>
<keyword evidence="6" id="KW-0012">Acyltransferase</keyword>
<dbReference type="AlphaFoldDB" id="A0A645B326"/>
<dbReference type="SMART" id="SM00563">
    <property type="entry name" value="PlsC"/>
    <property type="match status" value="1"/>
</dbReference>
<evidence type="ECO:0000256" key="4">
    <source>
        <dbReference type="ARBA" id="ARBA00022679"/>
    </source>
</evidence>
<evidence type="ECO:0000256" key="3">
    <source>
        <dbReference type="ARBA" id="ARBA00022516"/>
    </source>
</evidence>
<dbReference type="CDD" id="cd07989">
    <property type="entry name" value="LPLAT_AGPAT-like"/>
    <property type="match status" value="1"/>
</dbReference>
<accession>A0A645B326</accession>
<dbReference type="PANTHER" id="PTHR10434:SF64">
    <property type="entry name" value="1-ACYL-SN-GLYCEROL-3-PHOSPHATE ACYLTRANSFERASE-RELATED"/>
    <property type="match status" value="1"/>
</dbReference>
<dbReference type="GO" id="GO:0006654">
    <property type="term" value="P:phosphatidic acid biosynthetic process"/>
    <property type="evidence" value="ECO:0007669"/>
    <property type="project" value="TreeGrafter"/>
</dbReference>
<evidence type="ECO:0000313" key="8">
    <source>
        <dbReference type="EMBL" id="MPM57563.1"/>
    </source>
</evidence>
<evidence type="ECO:0000259" key="7">
    <source>
        <dbReference type="SMART" id="SM00563"/>
    </source>
</evidence>
<dbReference type="PANTHER" id="PTHR10434">
    <property type="entry name" value="1-ACYL-SN-GLYCEROL-3-PHOSPHATE ACYLTRANSFERASE"/>
    <property type="match status" value="1"/>
</dbReference>
<dbReference type="SUPFAM" id="SSF69593">
    <property type="entry name" value="Glycerol-3-phosphate (1)-acyltransferase"/>
    <property type="match status" value="1"/>
</dbReference>
<dbReference type="NCBIfam" id="TIGR00530">
    <property type="entry name" value="AGP_acyltrn"/>
    <property type="match status" value="1"/>
</dbReference>